<dbReference type="InterPro" id="IPR036412">
    <property type="entry name" value="HAD-like_sf"/>
</dbReference>
<reference evidence="1 2" key="1">
    <citation type="journal article" date="2014" name="Appl. Environ. Microbiol.">
        <title>Genomic encyclopedia of type strains of the genus Bifidobacterium.</title>
        <authorList>
            <person name="Milani C."/>
            <person name="Lugli G.A."/>
            <person name="Duranti S."/>
            <person name="Turroni F."/>
            <person name="Bottacini F."/>
            <person name="Mangifesta M."/>
            <person name="Sanchez B."/>
            <person name="Viappiani A."/>
            <person name="Mancabelli L."/>
            <person name="Taminiau B."/>
            <person name="Delcenserie V."/>
            <person name="Barrangou R."/>
            <person name="Margolles A."/>
            <person name="van Sinderen D."/>
            <person name="Ventura M."/>
        </authorList>
    </citation>
    <scope>NUCLEOTIDE SEQUENCE [LARGE SCALE GENOMIC DNA]</scope>
    <source>
        <strain evidence="1 2">LMG 11587</strain>
    </source>
</reference>
<accession>A0A087VUG0</accession>
<dbReference type="PANTHER" id="PTHR19288:SF95">
    <property type="entry name" value="D-GLYCEROL 3-PHOSPHATE PHOSPHATASE"/>
    <property type="match status" value="1"/>
</dbReference>
<dbReference type="NCBIfam" id="TIGR01460">
    <property type="entry name" value="HAD-SF-IIA"/>
    <property type="match status" value="1"/>
</dbReference>
<evidence type="ECO:0000313" key="1">
    <source>
        <dbReference type="EMBL" id="AIC92085.1"/>
    </source>
</evidence>
<sequence length="358" mass="38347">MTAFLKGIETSLSRTYRLALLDLDGVVYRGANPIRNAATGISQAESQGMTISYTTNNASRTPKVVADQLRGFGLELDDHQIVTSSIVAARMLRHNLHAGAKVLVIGADHLREEVRANGLEVVGAASDHPEAVIQGWNPKQNWEDLAEAAYAVGQGARFFATNMDRTIPREGGIAPGNGAMVETVAIASGKSPEASAGKPESAMYDEARQMLADGAEPIPVKECLPVGDRLDTDIEAANRGGYDSLVVLTGVASVESIILAEPKYRPTYISADLLGLVTPHAAPEKSADQIWHCGRATAVLRDGTVELHSSEVHDGVESTYDPRTDLDAVRASACAVWEYMDQGHDVHDLRLPQFRIGA</sequence>
<dbReference type="InterPro" id="IPR006357">
    <property type="entry name" value="HAD-SF_hydro_IIA"/>
</dbReference>
<dbReference type="AlphaFoldDB" id="A0A087VUG0"/>
<organism evidence="1 2">
    <name type="scientific">Bifidobacterium [indicum] DSM 20214 = LMG 11587</name>
    <dbReference type="NCBI Taxonomy" id="1341694"/>
    <lineage>
        <taxon>Bacteria</taxon>
        <taxon>Bacillati</taxon>
        <taxon>Actinomycetota</taxon>
        <taxon>Actinomycetes</taxon>
        <taxon>Bifidobacteriales</taxon>
        <taxon>Bifidobacteriaceae</taxon>
        <taxon>Bifidobacterium</taxon>
    </lineage>
</organism>
<dbReference type="KEGG" id="bii:BINDI_0815"/>
<keyword evidence="1" id="KW-0378">Hydrolase</keyword>
<protein>
    <submittedName>
        <fullName evidence="1">Haloacid dehalogenase (HAD) superfamily hydrolase</fullName>
        <ecNumber evidence="1">3.1.3.5</ecNumber>
    </submittedName>
</protein>
<dbReference type="InterPro" id="IPR023214">
    <property type="entry name" value="HAD_sf"/>
</dbReference>
<dbReference type="GO" id="GO:0008253">
    <property type="term" value="F:5'-nucleotidase activity"/>
    <property type="evidence" value="ECO:0007669"/>
    <property type="project" value="UniProtKB-EC"/>
</dbReference>
<evidence type="ECO:0000313" key="2">
    <source>
        <dbReference type="Proteomes" id="UP000028569"/>
    </source>
</evidence>
<name>A0A087VUG0_9BIFI</name>
<dbReference type="HOGENOM" id="CLU_043473_1_0_11"/>
<dbReference type="GO" id="GO:0005737">
    <property type="term" value="C:cytoplasm"/>
    <property type="evidence" value="ECO:0007669"/>
    <property type="project" value="TreeGrafter"/>
</dbReference>
<gene>
    <name evidence="1" type="ORF">BINDI_0815</name>
</gene>
<dbReference type="Proteomes" id="UP000028569">
    <property type="component" value="Chromosome"/>
</dbReference>
<dbReference type="EMBL" id="CP006018">
    <property type="protein sequence ID" value="AIC92085.1"/>
    <property type="molecule type" value="Genomic_DNA"/>
</dbReference>
<dbReference type="Gene3D" id="3.40.50.1000">
    <property type="entry name" value="HAD superfamily/HAD-like"/>
    <property type="match status" value="2"/>
</dbReference>
<dbReference type="Pfam" id="PF13344">
    <property type="entry name" value="Hydrolase_6"/>
    <property type="match status" value="1"/>
</dbReference>
<dbReference type="EC" id="3.1.3.5" evidence="1"/>
<dbReference type="SUPFAM" id="SSF56784">
    <property type="entry name" value="HAD-like"/>
    <property type="match status" value="1"/>
</dbReference>
<dbReference type="PANTHER" id="PTHR19288">
    <property type="entry name" value="4-NITROPHENYLPHOSPHATASE-RELATED"/>
    <property type="match status" value="1"/>
</dbReference>
<dbReference type="OrthoDB" id="3400930at2"/>
<keyword evidence="2" id="KW-1185">Reference proteome</keyword>
<dbReference type="RefSeq" id="WP_033490298.1">
    <property type="nucleotide sequence ID" value="NZ_CP006018.1"/>
</dbReference>
<proteinExistence type="predicted"/>
<dbReference type="Pfam" id="PF13242">
    <property type="entry name" value="Hydrolase_like"/>
    <property type="match status" value="1"/>
</dbReference>